<dbReference type="SMART" id="SM00636">
    <property type="entry name" value="Glyco_18"/>
    <property type="match status" value="1"/>
</dbReference>
<dbReference type="Gene3D" id="3.20.20.80">
    <property type="entry name" value="Glycosidases"/>
    <property type="match status" value="2"/>
</dbReference>
<dbReference type="PANTHER" id="PTHR11177">
    <property type="entry name" value="CHITINASE"/>
    <property type="match status" value="1"/>
</dbReference>
<dbReference type="PROSITE" id="PS51910">
    <property type="entry name" value="GH18_2"/>
    <property type="match status" value="1"/>
</dbReference>
<dbReference type="GO" id="GO:0006032">
    <property type="term" value="P:chitin catabolic process"/>
    <property type="evidence" value="ECO:0007669"/>
    <property type="project" value="UniProtKB-KW"/>
</dbReference>
<keyword evidence="5 7" id="KW-0326">Glycosidase</keyword>
<keyword evidence="4" id="KW-0119">Carbohydrate metabolism</keyword>
<feature type="domain" description="GH18" evidence="9">
    <location>
        <begin position="1"/>
        <end position="370"/>
    </location>
</feature>
<dbReference type="InterPro" id="IPR011583">
    <property type="entry name" value="Chitinase_II/V-like_cat"/>
</dbReference>
<dbReference type="InterPro" id="IPR050314">
    <property type="entry name" value="Glycosyl_Hydrlase_18"/>
</dbReference>
<dbReference type="STRING" id="1280837.A0A316V2H4"/>
<dbReference type="Proteomes" id="UP000245771">
    <property type="component" value="Unassembled WGS sequence"/>
</dbReference>
<evidence type="ECO:0000256" key="5">
    <source>
        <dbReference type="ARBA" id="ARBA00023295"/>
    </source>
</evidence>
<keyword evidence="6" id="KW-0624">Polysaccharide degradation</keyword>
<keyword evidence="3" id="KW-0146">Chitin degradation</keyword>
<keyword evidence="2 7" id="KW-0378">Hydrolase</keyword>
<dbReference type="PANTHER" id="PTHR11177:SF317">
    <property type="entry name" value="CHITINASE 12-RELATED"/>
    <property type="match status" value="1"/>
</dbReference>
<evidence type="ECO:0000256" key="4">
    <source>
        <dbReference type="ARBA" id="ARBA00023277"/>
    </source>
</evidence>
<dbReference type="AlphaFoldDB" id="A0A316V2H4"/>
<dbReference type="OrthoDB" id="73875at2759"/>
<organism evidence="10 11">
    <name type="scientific">Meira miltonrushii</name>
    <dbReference type="NCBI Taxonomy" id="1280837"/>
    <lineage>
        <taxon>Eukaryota</taxon>
        <taxon>Fungi</taxon>
        <taxon>Dikarya</taxon>
        <taxon>Basidiomycota</taxon>
        <taxon>Ustilaginomycotina</taxon>
        <taxon>Exobasidiomycetes</taxon>
        <taxon>Exobasidiales</taxon>
        <taxon>Brachybasidiaceae</taxon>
        <taxon>Meira</taxon>
    </lineage>
</organism>
<evidence type="ECO:0000259" key="9">
    <source>
        <dbReference type="PROSITE" id="PS51910"/>
    </source>
</evidence>
<protein>
    <submittedName>
        <fullName evidence="10">Glycoside hydrolase</fullName>
    </submittedName>
</protein>
<accession>A0A316V2H4</accession>
<comment type="catalytic activity">
    <reaction evidence="1">
        <text>Random endo-hydrolysis of N-acetyl-beta-D-glucosaminide (1-&gt;4)-beta-linkages in chitin and chitodextrins.</text>
        <dbReference type="EC" id="3.2.1.14"/>
    </reaction>
</comment>
<gene>
    <name evidence="10" type="ORF">FA14DRAFT_166002</name>
</gene>
<dbReference type="GO" id="GO:0008843">
    <property type="term" value="F:endochitinase activity"/>
    <property type="evidence" value="ECO:0007669"/>
    <property type="project" value="UniProtKB-EC"/>
</dbReference>
<evidence type="ECO:0000256" key="1">
    <source>
        <dbReference type="ARBA" id="ARBA00000822"/>
    </source>
</evidence>
<evidence type="ECO:0000256" key="2">
    <source>
        <dbReference type="ARBA" id="ARBA00022801"/>
    </source>
</evidence>
<dbReference type="InterPro" id="IPR001223">
    <property type="entry name" value="Glyco_hydro18_cat"/>
</dbReference>
<dbReference type="EMBL" id="KZ819607">
    <property type="protein sequence ID" value="PWN31662.1"/>
    <property type="molecule type" value="Genomic_DNA"/>
</dbReference>
<sequence>MAGYWPSWAVGTLPPENIAWSKYDIVYYAFAVPSSSGKIAIDDSNLLKRFVAAAHKGNSKASLSLGGWGQSQGFSNSVVSDSARANFINNVLDVIKTYNLDGVDFDWEYPGNVQGGPSNPKDTGNFQTFLQQLRAKIPAGKLMSAAVPQQVWQGSNGNPVGSVARAGGALDHIVIMNYDVWGSSSTPGPNAPLGNLCGNSTQPVASAAGGVKAWTSAGFPRSKILLGVPSYGYLNKSSKKTLIQLKREGDVEVYANSLAKRAALKSMDGTTTSGQINFNQLVSQGALKLNTQTGTFDASGGYTKYWDDCSDTPYLANGNIVVTYDDPDSLYDKADFARLAGIAGVAMWSIDGDTSTQVLANSLIAGLKGT</sequence>
<name>A0A316V2H4_9BASI</name>
<proteinExistence type="inferred from homology"/>
<keyword evidence="11" id="KW-1185">Reference proteome</keyword>
<dbReference type="GeneID" id="37021770"/>
<evidence type="ECO:0000313" key="10">
    <source>
        <dbReference type="EMBL" id="PWN31662.1"/>
    </source>
</evidence>
<dbReference type="GO" id="GO:0005576">
    <property type="term" value="C:extracellular region"/>
    <property type="evidence" value="ECO:0007669"/>
    <property type="project" value="TreeGrafter"/>
</dbReference>
<dbReference type="RefSeq" id="XP_025351964.1">
    <property type="nucleotide sequence ID" value="XM_025499989.1"/>
</dbReference>
<comment type="similarity">
    <text evidence="8">Belongs to the glycosyl hydrolase 18 family.</text>
</comment>
<dbReference type="GO" id="GO:0008061">
    <property type="term" value="F:chitin binding"/>
    <property type="evidence" value="ECO:0007669"/>
    <property type="project" value="InterPro"/>
</dbReference>
<evidence type="ECO:0000256" key="3">
    <source>
        <dbReference type="ARBA" id="ARBA00023024"/>
    </source>
</evidence>
<evidence type="ECO:0000313" key="11">
    <source>
        <dbReference type="Proteomes" id="UP000245771"/>
    </source>
</evidence>
<dbReference type="InterPro" id="IPR001579">
    <property type="entry name" value="Glyco_hydro_18_chit_AS"/>
</dbReference>
<dbReference type="InParanoid" id="A0A316V2H4"/>
<reference evidence="10 11" key="1">
    <citation type="journal article" date="2018" name="Mol. Biol. Evol.">
        <title>Broad Genomic Sampling Reveals a Smut Pathogenic Ancestry of the Fungal Clade Ustilaginomycotina.</title>
        <authorList>
            <person name="Kijpornyongpan T."/>
            <person name="Mondo S.J."/>
            <person name="Barry K."/>
            <person name="Sandor L."/>
            <person name="Lee J."/>
            <person name="Lipzen A."/>
            <person name="Pangilinan J."/>
            <person name="LaButti K."/>
            <person name="Hainaut M."/>
            <person name="Henrissat B."/>
            <person name="Grigoriev I.V."/>
            <person name="Spatafora J.W."/>
            <person name="Aime M.C."/>
        </authorList>
    </citation>
    <scope>NUCLEOTIDE SEQUENCE [LARGE SCALE GENOMIC DNA]</scope>
    <source>
        <strain evidence="10 11">MCA 3882</strain>
    </source>
</reference>
<dbReference type="SUPFAM" id="SSF51445">
    <property type="entry name" value="(Trans)glycosidases"/>
    <property type="match status" value="1"/>
</dbReference>
<dbReference type="GO" id="GO:0000272">
    <property type="term" value="P:polysaccharide catabolic process"/>
    <property type="evidence" value="ECO:0007669"/>
    <property type="project" value="UniProtKB-KW"/>
</dbReference>
<dbReference type="PROSITE" id="PS01095">
    <property type="entry name" value="GH18_1"/>
    <property type="match status" value="1"/>
</dbReference>
<dbReference type="InterPro" id="IPR017853">
    <property type="entry name" value="GH"/>
</dbReference>
<dbReference type="Pfam" id="PF00704">
    <property type="entry name" value="Glyco_hydro_18"/>
    <property type="match status" value="1"/>
</dbReference>
<evidence type="ECO:0000256" key="6">
    <source>
        <dbReference type="ARBA" id="ARBA00023326"/>
    </source>
</evidence>
<evidence type="ECO:0000256" key="7">
    <source>
        <dbReference type="RuleBase" id="RU000489"/>
    </source>
</evidence>
<evidence type="ECO:0000256" key="8">
    <source>
        <dbReference type="RuleBase" id="RU004453"/>
    </source>
</evidence>